<evidence type="ECO:0000313" key="2">
    <source>
        <dbReference type="Proteomes" id="UP001215712"/>
    </source>
</evidence>
<keyword evidence="2" id="KW-1185">Reference proteome</keyword>
<reference evidence="1" key="2">
    <citation type="submission" date="2023-01" db="EMBL/GenBank/DDBJ databases">
        <authorList>
            <person name="Petersen C."/>
        </authorList>
    </citation>
    <scope>NUCLEOTIDE SEQUENCE</scope>
    <source>
        <strain evidence="1">IBT 17514</strain>
    </source>
</reference>
<comment type="caution">
    <text evidence="1">The sequence shown here is derived from an EMBL/GenBank/DDBJ whole genome shotgun (WGS) entry which is preliminary data.</text>
</comment>
<protein>
    <submittedName>
        <fullName evidence="1">Uncharacterized protein</fullName>
    </submittedName>
</protein>
<proteinExistence type="predicted"/>
<name>A0AAD6HDQ8_9EURO</name>
<sequence>MDENLLAAAVVLRFYEELDYIPTDVAIRGLHVFIEAQASLALSSTGLRYAAFWIGFRQEFHMAFSQQRPFRLPLDICDTYLLWDPAPDLVLVNRLFIIAAHAIQYCYKSDDHFIHTRYEELVTLRNRWSERRLPALLPVYSKPPEREQGLIFPQKWFLNDCHIVAEQTLSLGEILLIAYDPSVARIEPGQRIAMESTDARLKSTVLDICGTALSKRQEPTALLTACIAIGICGDRFTDLAEQEALMDIVINSVRDNNYWPSNALAEKLRKAWGWAV</sequence>
<dbReference type="EMBL" id="JAQJAN010000019">
    <property type="protein sequence ID" value="KAJ5709483.1"/>
    <property type="molecule type" value="Genomic_DNA"/>
</dbReference>
<dbReference type="Proteomes" id="UP001215712">
    <property type="component" value="Unassembled WGS sequence"/>
</dbReference>
<organism evidence="1 2">
    <name type="scientific">Penicillium malachiteum</name>
    <dbReference type="NCBI Taxonomy" id="1324776"/>
    <lineage>
        <taxon>Eukaryota</taxon>
        <taxon>Fungi</taxon>
        <taxon>Dikarya</taxon>
        <taxon>Ascomycota</taxon>
        <taxon>Pezizomycotina</taxon>
        <taxon>Eurotiomycetes</taxon>
        <taxon>Eurotiomycetidae</taxon>
        <taxon>Eurotiales</taxon>
        <taxon>Aspergillaceae</taxon>
        <taxon>Penicillium</taxon>
    </lineage>
</organism>
<evidence type="ECO:0000313" key="1">
    <source>
        <dbReference type="EMBL" id="KAJ5709483.1"/>
    </source>
</evidence>
<gene>
    <name evidence="1" type="ORF">N7493_010817</name>
</gene>
<reference evidence="1" key="1">
    <citation type="journal article" date="2023" name="IMA Fungus">
        <title>Comparative genomic study of the Penicillium genus elucidates a diverse pangenome and 15 lateral gene transfer events.</title>
        <authorList>
            <person name="Petersen C."/>
            <person name="Sorensen T."/>
            <person name="Nielsen M.R."/>
            <person name="Sondergaard T.E."/>
            <person name="Sorensen J.L."/>
            <person name="Fitzpatrick D.A."/>
            <person name="Frisvad J.C."/>
            <person name="Nielsen K.L."/>
        </authorList>
    </citation>
    <scope>NUCLEOTIDE SEQUENCE</scope>
    <source>
        <strain evidence="1">IBT 17514</strain>
    </source>
</reference>
<accession>A0AAD6HDQ8</accession>
<dbReference type="AlphaFoldDB" id="A0AAD6HDQ8"/>